<dbReference type="InterPro" id="IPR045242">
    <property type="entry name" value="Syntaxin"/>
</dbReference>
<reference evidence="7" key="1">
    <citation type="journal article" date="2023" name="IScience">
        <title>Live-bearing cockroach genome reveals convergent evolutionary mechanisms linked to viviparity in insects and beyond.</title>
        <authorList>
            <person name="Fouks B."/>
            <person name="Harrison M.C."/>
            <person name="Mikhailova A.A."/>
            <person name="Marchal E."/>
            <person name="English S."/>
            <person name="Carruthers M."/>
            <person name="Jennings E.C."/>
            <person name="Chiamaka E.L."/>
            <person name="Frigard R.A."/>
            <person name="Pippel M."/>
            <person name="Attardo G.M."/>
            <person name="Benoit J.B."/>
            <person name="Bornberg-Bauer E."/>
            <person name="Tobe S.S."/>
        </authorList>
    </citation>
    <scope>NUCLEOTIDE SEQUENCE</scope>
    <source>
        <strain evidence="7">Stay&amp;Tobe</strain>
    </source>
</reference>
<dbReference type="Gene3D" id="1.20.5.110">
    <property type="match status" value="1"/>
</dbReference>
<dbReference type="AlphaFoldDB" id="A0AAD8ELF2"/>
<evidence type="ECO:0000256" key="4">
    <source>
        <dbReference type="ARBA" id="ARBA00023136"/>
    </source>
</evidence>
<evidence type="ECO:0000313" key="8">
    <source>
        <dbReference type="Proteomes" id="UP001233999"/>
    </source>
</evidence>
<keyword evidence="3" id="KW-0175">Coiled coil</keyword>
<dbReference type="GO" id="GO:0048278">
    <property type="term" value="P:vesicle docking"/>
    <property type="evidence" value="ECO:0007669"/>
    <property type="project" value="TreeGrafter"/>
</dbReference>
<evidence type="ECO:0000256" key="3">
    <source>
        <dbReference type="ARBA" id="ARBA00023054"/>
    </source>
</evidence>
<sequence>MALVYLDTDPWLTEHEGCEKLFREIMEQLTVRSREQKTSQAYARLSSSIRLRMKQYSSEVQQLKDKLSQASSSRSITLQEAERRSRQVELLQSREKQLQNLFNDRSSAYDATRSQLIHPTGYAFADAGTTGWGLDEDEAAGTSTQNLSVGDMRQQQQRMLQEQDQGLEALSKVISRQKEIAETIGSEVDLQNEIIDDLADHMDRTESRVRSETRQVTVIDRKDNTCWYWVVIIVLFIAIITVALV</sequence>
<comment type="caution">
    <text evidence="7">The sequence shown here is derived from an EMBL/GenBank/DDBJ whole genome shotgun (WGS) entry which is preliminary data.</text>
</comment>
<dbReference type="GO" id="GO:0005484">
    <property type="term" value="F:SNAP receptor activity"/>
    <property type="evidence" value="ECO:0007669"/>
    <property type="project" value="TreeGrafter"/>
</dbReference>
<dbReference type="SMART" id="SM00397">
    <property type="entry name" value="t_SNARE"/>
    <property type="match status" value="1"/>
</dbReference>
<dbReference type="Pfam" id="PF05739">
    <property type="entry name" value="SNARE"/>
    <property type="match status" value="1"/>
</dbReference>
<organism evidence="7 8">
    <name type="scientific">Diploptera punctata</name>
    <name type="common">Pacific beetle cockroach</name>
    <dbReference type="NCBI Taxonomy" id="6984"/>
    <lineage>
        <taxon>Eukaryota</taxon>
        <taxon>Metazoa</taxon>
        <taxon>Ecdysozoa</taxon>
        <taxon>Arthropoda</taxon>
        <taxon>Hexapoda</taxon>
        <taxon>Insecta</taxon>
        <taxon>Pterygota</taxon>
        <taxon>Neoptera</taxon>
        <taxon>Polyneoptera</taxon>
        <taxon>Dictyoptera</taxon>
        <taxon>Blattodea</taxon>
        <taxon>Blaberoidea</taxon>
        <taxon>Blaberidae</taxon>
        <taxon>Diplopterinae</taxon>
        <taxon>Diploptera</taxon>
    </lineage>
</organism>
<dbReference type="EMBL" id="JASPKZ010002700">
    <property type="protein sequence ID" value="KAJ9594985.1"/>
    <property type="molecule type" value="Genomic_DNA"/>
</dbReference>
<dbReference type="PANTHER" id="PTHR19957">
    <property type="entry name" value="SYNTAXIN"/>
    <property type="match status" value="1"/>
</dbReference>
<accession>A0AAD8ELF2</accession>
<proteinExistence type="predicted"/>
<evidence type="ECO:0000256" key="5">
    <source>
        <dbReference type="SAM" id="Phobius"/>
    </source>
</evidence>
<dbReference type="PANTHER" id="PTHR19957:SF124">
    <property type="entry name" value="SYNTAXIN-8"/>
    <property type="match status" value="1"/>
</dbReference>
<dbReference type="GO" id="GO:0006886">
    <property type="term" value="P:intracellular protein transport"/>
    <property type="evidence" value="ECO:0007669"/>
    <property type="project" value="TreeGrafter"/>
</dbReference>
<dbReference type="SUPFAM" id="SSF58038">
    <property type="entry name" value="SNARE fusion complex"/>
    <property type="match status" value="1"/>
</dbReference>
<evidence type="ECO:0000313" key="7">
    <source>
        <dbReference type="EMBL" id="KAJ9594985.1"/>
    </source>
</evidence>
<dbReference type="GO" id="GO:0006906">
    <property type="term" value="P:vesicle fusion"/>
    <property type="evidence" value="ECO:0007669"/>
    <property type="project" value="TreeGrafter"/>
</dbReference>
<evidence type="ECO:0000256" key="1">
    <source>
        <dbReference type="ARBA" id="ARBA00004370"/>
    </source>
</evidence>
<feature type="domain" description="T-SNARE coiled-coil homology" evidence="6">
    <location>
        <begin position="157"/>
        <end position="219"/>
    </location>
</feature>
<dbReference type="GO" id="GO:0012505">
    <property type="term" value="C:endomembrane system"/>
    <property type="evidence" value="ECO:0007669"/>
    <property type="project" value="TreeGrafter"/>
</dbReference>
<comment type="subcellular location">
    <subcellularLocation>
        <location evidence="1">Membrane</location>
    </subcellularLocation>
</comment>
<keyword evidence="4 5" id="KW-0472">Membrane</keyword>
<dbReference type="InterPro" id="IPR000727">
    <property type="entry name" value="T_SNARE_dom"/>
</dbReference>
<keyword evidence="8" id="KW-1185">Reference proteome</keyword>
<dbReference type="GO" id="GO:0031201">
    <property type="term" value="C:SNARE complex"/>
    <property type="evidence" value="ECO:0007669"/>
    <property type="project" value="TreeGrafter"/>
</dbReference>
<gene>
    <name evidence="7" type="ORF">L9F63_013707</name>
</gene>
<dbReference type="InterPro" id="IPR041875">
    <property type="entry name" value="Syntaxin-8_SNARE"/>
</dbReference>
<evidence type="ECO:0000259" key="6">
    <source>
        <dbReference type="PROSITE" id="PS50192"/>
    </source>
</evidence>
<dbReference type="Proteomes" id="UP001233999">
    <property type="component" value="Unassembled WGS sequence"/>
</dbReference>
<name>A0AAD8ELF2_DIPPU</name>
<protein>
    <recommendedName>
        <fullName evidence="6">t-SNARE coiled-coil homology domain-containing protein</fullName>
    </recommendedName>
</protein>
<dbReference type="CDD" id="cd15852">
    <property type="entry name" value="SNARE_Syntaxin8"/>
    <property type="match status" value="1"/>
</dbReference>
<keyword evidence="2" id="KW-0813">Transport</keyword>
<keyword evidence="5" id="KW-0812">Transmembrane</keyword>
<reference evidence="7" key="2">
    <citation type="submission" date="2023-05" db="EMBL/GenBank/DDBJ databases">
        <authorList>
            <person name="Fouks B."/>
        </authorList>
    </citation>
    <scope>NUCLEOTIDE SEQUENCE</scope>
    <source>
        <strain evidence="7">Stay&amp;Tobe</strain>
        <tissue evidence="7">Testes</tissue>
    </source>
</reference>
<dbReference type="GO" id="GO:0000149">
    <property type="term" value="F:SNARE binding"/>
    <property type="evidence" value="ECO:0007669"/>
    <property type="project" value="TreeGrafter"/>
</dbReference>
<dbReference type="PROSITE" id="PS50192">
    <property type="entry name" value="T_SNARE"/>
    <property type="match status" value="1"/>
</dbReference>
<feature type="transmembrane region" description="Helical" evidence="5">
    <location>
        <begin position="227"/>
        <end position="244"/>
    </location>
</feature>
<keyword evidence="5" id="KW-1133">Transmembrane helix</keyword>
<evidence type="ECO:0000256" key="2">
    <source>
        <dbReference type="ARBA" id="ARBA00022448"/>
    </source>
</evidence>